<dbReference type="GO" id="GO:0005615">
    <property type="term" value="C:extracellular space"/>
    <property type="evidence" value="ECO:0007669"/>
    <property type="project" value="TreeGrafter"/>
</dbReference>
<dbReference type="GO" id="GO:0070006">
    <property type="term" value="F:metalloaminopeptidase activity"/>
    <property type="evidence" value="ECO:0007669"/>
    <property type="project" value="TreeGrafter"/>
</dbReference>
<feature type="domain" description="ERAP1-like C-terminal" evidence="2">
    <location>
        <begin position="365"/>
        <end position="518"/>
    </location>
</feature>
<dbReference type="GO" id="GO:0006508">
    <property type="term" value="P:proteolysis"/>
    <property type="evidence" value="ECO:0007669"/>
    <property type="project" value="TreeGrafter"/>
</dbReference>
<dbReference type="PANTHER" id="PTHR11533:SF299">
    <property type="entry name" value="AMINOPEPTIDASE"/>
    <property type="match status" value="1"/>
</dbReference>
<dbReference type="SUPFAM" id="SSF63737">
    <property type="entry name" value="Leukotriene A4 hydrolase N-terminal domain"/>
    <property type="match status" value="1"/>
</dbReference>
<sequence length="570" mass="66595">MLSHATGVQIFCLLNATMPFKIIDNAMLSSSHQSLKMISKMSTAVIFLKCLLLIASPIFITATDSCAKNETDEKCLSNYRLPPGVLPIHYDIRLKLYTHDDVEKTTFGGETNITIKILYGTQYISLHSLKLEINQLKTKLIYENGTIYTPIEHRHRVPHVLVLYFTNTLLPGFYTLCFKYMGYFSEKGQGFLKIPDRKIHNKMKDLMVLSHFKKTPLMSTHLLGIAVIEVGRCNNDSIFHIWCRQNVPMDFVHNLTQQYRTVANHLIRYTKTIMKLPKLDIIIVPDNVPNNSSSWGMLLLNQFGSATPDDFWDTMQTVLNEANIKFKHFEIKEVMHIWLNQTTYPMVQVRRKYEISETTISHYDGYYRVNYDAKNWEKIADCLDSDEFTKIHVMNRAQLIDDAYYFLVEKHLDFHIFLQITSYLSKEVDYIAWLPMFRILSYQWKFFLLPFGEPAVLYALRVQILDSLNGLVRNIGYEDDSADDGITKLMRGTALTWACTYGDLLCEKRAVYKLSQRIDNLEQYTSYSRTATYEFFKQKDAEMSKYLTKIIPMRLTQLQNMMTTYLQRFM</sequence>
<comment type="similarity">
    <text evidence="1">Belongs to the peptidase M1 family.</text>
</comment>
<dbReference type="Gene3D" id="1.10.390.10">
    <property type="entry name" value="Neutral Protease Domain 2"/>
    <property type="match status" value="1"/>
</dbReference>
<evidence type="ECO:0000259" key="3">
    <source>
        <dbReference type="Pfam" id="PF17900"/>
    </source>
</evidence>
<gene>
    <name evidence="4" type="ORF">DMN91_003613</name>
</gene>
<evidence type="ECO:0000313" key="5">
    <source>
        <dbReference type="Proteomes" id="UP000279307"/>
    </source>
</evidence>
<proteinExistence type="inferred from homology"/>
<evidence type="ECO:0000313" key="4">
    <source>
        <dbReference type="EMBL" id="RLU23409.1"/>
    </source>
</evidence>
<dbReference type="InterPro" id="IPR024571">
    <property type="entry name" value="ERAP1-like_C_dom"/>
</dbReference>
<dbReference type="PANTHER" id="PTHR11533">
    <property type="entry name" value="PROTEASE M1 ZINC METALLOPROTEASE"/>
    <property type="match status" value="1"/>
</dbReference>
<dbReference type="GO" id="GO:0043171">
    <property type="term" value="P:peptide catabolic process"/>
    <property type="evidence" value="ECO:0007669"/>
    <property type="project" value="TreeGrafter"/>
</dbReference>
<evidence type="ECO:0000259" key="2">
    <source>
        <dbReference type="Pfam" id="PF11838"/>
    </source>
</evidence>
<reference evidence="4 5" key="1">
    <citation type="journal article" date="2018" name="Genome Res.">
        <title>The genomic architecture and molecular evolution of ant odorant receptors.</title>
        <authorList>
            <person name="McKenzie S.K."/>
            <person name="Kronauer D.J.C."/>
        </authorList>
    </citation>
    <scope>NUCLEOTIDE SEQUENCE [LARGE SCALE GENOMIC DNA]</scope>
    <source>
        <strain evidence="4">Clonal line C1</strain>
    </source>
</reference>
<dbReference type="Gene3D" id="1.25.50.20">
    <property type="match status" value="1"/>
</dbReference>
<dbReference type="InterPro" id="IPR042097">
    <property type="entry name" value="Aminopeptidase_N-like_N_sf"/>
</dbReference>
<dbReference type="InterPro" id="IPR045357">
    <property type="entry name" value="Aminopeptidase_N-like_N"/>
</dbReference>
<dbReference type="GO" id="GO:0008270">
    <property type="term" value="F:zinc ion binding"/>
    <property type="evidence" value="ECO:0007669"/>
    <property type="project" value="TreeGrafter"/>
</dbReference>
<name>A0A3L8DU29_OOCBI</name>
<accession>A0A3L8DU29</accession>
<dbReference type="Pfam" id="PF11838">
    <property type="entry name" value="ERAP1_C"/>
    <property type="match status" value="1"/>
</dbReference>
<dbReference type="EMBL" id="QOIP01000004">
    <property type="protein sequence ID" value="RLU23409.1"/>
    <property type="molecule type" value="Genomic_DNA"/>
</dbReference>
<dbReference type="GO" id="GO:0005737">
    <property type="term" value="C:cytoplasm"/>
    <property type="evidence" value="ECO:0007669"/>
    <property type="project" value="TreeGrafter"/>
</dbReference>
<evidence type="ECO:0000256" key="1">
    <source>
        <dbReference type="ARBA" id="ARBA00010136"/>
    </source>
</evidence>
<comment type="caution">
    <text evidence="4">The sequence shown here is derived from an EMBL/GenBank/DDBJ whole genome shotgun (WGS) entry which is preliminary data.</text>
</comment>
<dbReference type="Pfam" id="PF17900">
    <property type="entry name" value="Peptidase_M1_N"/>
    <property type="match status" value="1"/>
</dbReference>
<dbReference type="GO" id="GO:0042277">
    <property type="term" value="F:peptide binding"/>
    <property type="evidence" value="ECO:0007669"/>
    <property type="project" value="TreeGrafter"/>
</dbReference>
<dbReference type="AlphaFoldDB" id="A0A3L8DU29"/>
<dbReference type="Gene3D" id="2.60.40.1730">
    <property type="entry name" value="tricorn interacting facor f3 domain"/>
    <property type="match status" value="1"/>
</dbReference>
<organism evidence="4 5">
    <name type="scientific">Ooceraea biroi</name>
    <name type="common">Clonal raider ant</name>
    <name type="synonym">Cerapachys biroi</name>
    <dbReference type="NCBI Taxonomy" id="2015173"/>
    <lineage>
        <taxon>Eukaryota</taxon>
        <taxon>Metazoa</taxon>
        <taxon>Ecdysozoa</taxon>
        <taxon>Arthropoda</taxon>
        <taxon>Hexapoda</taxon>
        <taxon>Insecta</taxon>
        <taxon>Pterygota</taxon>
        <taxon>Neoptera</taxon>
        <taxon>Endopterygota</taxon>
        <taxon>Hymenoptera</taxon>
        <taxon>Apocrita</taxon>
        <taxon>Aculeata</taxon>
        <taxon>Formicoidea</taxon>
        <taxon>Formicidae</taxon>
        <taxon>Dorylinae</taxon>
        <taxon>Ooceraea</taxon>
    </lineage>
</organism>
<dbReference type="Proteomes" id="UP000279307">
    <property type="component" value="Chromosome 4"/>
</dbReference>
<dbReference type="InterPro" id="IPR050344">
    <property type="entry name" value="Peptidase_M1_aminopeptidases"/>
</dbReference>
<feature type="domain" description="Aminopeptidase N-like N-terminal" evidence="3">
    <location>
        <begin position="87"/>
        <end position="194"/>
    </location>
</feature>
<dbReference type="GO" id="GO:0016020">
    <property type="term" value="C:membrane"/>
    <property type="evidence" value="ECO:0007669"/>
    <property type="project" value="TreeGrafter"/>
</dbReference>
<protein>
    <submittedName>
        <fullName evidence="4">Uncharacterized protein</fullName>
    </submittedName>
</protein>
<dbReference type="InterPro" id="IPR027268">
    <property type="entry name" value="Peptidase_M4/M1_CTD_sf"/>
</dbReference>